<feature type="domain" description="Myb-like" evidence="2">
    <location>
        <begin position="17"/>
        <end position="71"/>
    </location>
</feature>
<name>A0A8H3WQM1_9PEZI</name>
<evidence type="ECO:0000256" key="1">
    <source>
        <dbReference type="SAM" id="MobiDB-lite"/>
    </source>
</evidence>
<proteinExistence type="predicted"/>
<dbReference type="Proteomes" id="UP000434172">
    <property type="component" value="Unassembled WGS sequence"/>
</dbReference>
<reference evidence="3 4" key="1">
    <citation type="submission" date="2019-12" db="EMBL/GenBank/DDBJ databases">
        <title>A genome sequence resource for the geographically widespread anthracnose pathogen Colletotrichum asianum.</title>
        <authorList>
            <person name="Meng Y."/>
        </authorList>
    </citation>
    <scope>NUCLEOTIDE SEQUENCE [LARGE SCALE GENOMIC DNA]</scope>
    <source>
        <strain evidence="3 4">ICMP 18580</strain>
    </source>
</reference>
<dbReference type="InterPro" id="IPR001005">
    <property type="entry name" value="SANT/Myb"/>
</dbReference>
<evidence type="ECO:0000313" key="4">
    <source>
        <dbReference type="Proteomes" id="UP000434172"/>
    </source>
</evidence>
<dbReference type="CDD" id="cd00167">
    <property type="entry name" value="SANT"/>
    <property type="match status" value="1"/>
</dbReference>
<dbReference type="EMBL" id="WOWK01000008">
    <property type="protein sequence ID" value="KAF0330192.1"/>
    <property type="molecule type" value="Genomic_DNA"/>
</dbReference>
<sequence>MADSKNANTATADGGEGSGARAGAWTEAERSQLLLRVLASVLPEGKGVDWKNVNMPGRTQKALQHQWTTVLAQIRDLNIGGDGTVTTPAKPRAARKKTPKKAAGAADGEGGDEANEGDEDGTPVKTPKKRGAASAGEGSAKKRRAPKKSTPKVEDEANEEGGEAKAEENVEEEQ</sequence>
<evidence type="ECO:0000259" key="2">
    <source>
        <dbReference type="PROSITE" id="PS50090"/>
    </source>
</evidence>
<feature type="compositionally biased region" description="Acidic residues" evidence="1">
    <location>
        <begin position="109"/>
        <end position="121"/>
    </location>
</feature>
<accession>A0A8H3WQM1</accession>
<dbReference type="OrthoDB" id="4848529at2759"/>
<dbReference type="PROSITE" id="PS50090">
    <property type="entry name" value="MYB_LIKE"/>
    <property type="match status" value="1"/>
</dbReference>
<dbReference type="AlphaFoldDB" id="A0A8H3WQM1"/>
<evidence type="ECO:0000313" key="3">
    <source>
        <dbReference type="EMBL" id="KAF0330192.1"/>
    </source>
</evidence>
<comment type="caution">
    <text evidence="3">The sequence shown here is derived from an EMBL/GenBank/DDBJ whole genome shotgun (WGS) entry which is preliminary data.</text>
</comment>
<protein>
    <recommendedName>
        <fullName evidence="2">Myb-like domain-containing protein</fullName>
    </recommendedName>
</protein>
<feature type="compositionally biased region" description="Basic residues" evidence="1">
    <location>
        <begin position="141"/>
        <end position="150"/>
    </location>
</feature>
<keyword evidence="4" id="KW-1185">Reference proteome</keyword>
<gene>
    <name evidence="3" type="ORF">GQ607_002522</name>
</gene>
<feature type="region of interest" description="Disordered" evidence="1">
    <location>
        <begin position="1"/>
        <end position="24"/>
    </location>
</feature>
<feature type="region of interest" description="Disordered" evidence="1">
    <location>
        <begin position="78"/>
        <end position="174"/>
    </location>
</feature>
<organism evidence="3 4">
    <name type="scientific">Colletotrichum asianum</name>
    <dbReference type="NCBI Taxonomy" id="702518"/>
    <lineage>
        <taxon>Eukaryota</taxon>
        <taxon>Fungi</taxon>
        <taxon>Dikarya</taxon>
        <taxon>Ascomycota</taxon>
        <taxon>Pezizomycotina</taxon>
        <taxon>Sordariomycetes</taxon>
        <taxon>Hypocreomycetidae</taxon>
        <taxon>Glomerellales</taxon>
        <taxon>Glomerellaceae</taxon>
        <taxon>Colletotrichum</taxon>
        <taxon>Colletotrichum gloeosporioides species complex</taxon>
    </lineage>
</organism>
<feature type="compositionally biased region" description="Polar residues" evidence="1">
    <location>
        <begin position="1"/>
        <end position="11"/>
    </location>
</feature>